<evidence type="ECO:0000259" key="19">
    <source>
        <dbReference type="Pfam" id="PF00912"/>
    </source>
</evidence>
<keyword evidence="4" id="KW-1003">Cell membrane</keyword>
<keyword evidence="17" id="KW-0812">Transmembrane</keyword>
<feature type="non-terminal residue" evidence="20">
    <location>
        <position position="717"/>
    </location>
</feature>
<proteinExistence type="inferred from homology"/>
<dbReference type="GO" id="GO:0009252">
    <property type="term" value="P:peptidoglycan biosynthetic process"/>
    <property type="evidence" value="ECO:0007669"/>
    <property type="project" value="UniProtKB-KW"/>
</dbReference>
<reference evidence="20 21" key="1">
    <citation type="journal article" date="2016" name="Nat. Commun.">
        <title>Thousands of microbial genomes shed light on interconnected biogeochemical processes in an aquifer system.</title>
        <authorList>
            <person name="Anantharaman K."/>
            <person name="Brown C.T."/>
            <person name="Hug L.A."/>
            <person name="Sharon I."/>
            <person name="Castelle C.J."/>
            <person name="Probst A.J."/>
            <person name="Thomas B.C."/>
            <person name="Singh A."/>
            <person name="Wilkins M.J."/>
            <person name="Karaoz U."/>
            <person name="Brodie E.L."/>
            <person name="Williams K.H."/>
            <person name="Hubbard S.S."/>
            <person name="Banfield J.F."/>
        </authorList>
    </citation>
    <scope>NUCLEOTIDE SEQUENCE [LARGE SCALE GENOMIC DNA]</scope>
</reference>
<dbReference type="GO" id="GO:0071555">
    <property type="term" value="P:cell wall organization"/>
    <property type="evidence" value="ECO:0007669"/>
    <property type="project" value="UniProtKB-KW"/>
</dbReference>
<dbReference type="GO" id="GO:0008955">
    <property type="term" value="F:peptidoglycan glycosyltransferase activity"/>
    <property type="evidence" value="ECO:0007669"/>
    <property type="project" value="UniProtKB-EC"/>
</dbReference>
<evidence type="ECO:0000256" key="14">
    <source>
        <dbReference type="ARBA" id="ARBA00023316"/>
    </source>
</evidence>
<dbReference type="SUPFAM" id="SSF56601">
    <property type="entry name" value="beta-lactamase/transpeptidase-like"/>
    <property type="match status" value="1"/>
</dbReference>
<dbReference type="GO" id="GO:0006508">
    <property type="term" value="P:proteolysis"/>
    <property type="evidence" value="ECO:0007669"/>
    <property type="project" value="UniProtKB-KW"/>
</dbReference>
<evidence type="ECO:0000256" key="11">
    <source>
        <dbReference type="ARBA" id="ARBA00022984"/>
    </source>
</evidence>
<gene>
    <name evidence="20" type="ORF">A3I45_01740</name>
</gene>
<dbReference type="NCBIfam" id="TIGR02074">
    <property type="entry name" value="PBP_1a_fam"/>
    <property type="match status" value="1"/>
</dbReference>
<dbReference type="PANTHER" id="PTHR32282">
    <property type="entry name" value="BINDING PROTEIN TRANSPEPTIDASE, PUTATIVE-RELATED"/>
    <property type="match status" value="1"/>
</dbReference>
<evidence type="ECO:0000256" key="2">
    <source>
        <dbReference type="ARBA" id="ARBA00007090"/>
    </source>
</evidence>
<evidence type="ECO:0000259" key="18">
    <source>
        <dbReference type="Pfam" id="PF00905"/>
    </source>
</evidence>
<keyword evidence="6" id="KW-0645">Protease</keyword>
<keyword evidence="12 17" id="KW-0472">Membrane</keyword>
<keyword evidence="13" id="KW-0511">Multifunctional enzyme</keyword>
<evidence type="ECO:0000313" key="20">
    <source>
        <dbReference type="EMBL" id="OGL89947.1"/>
    </source>
</evidence>
<dbReference type="PANTHER" id="PTHR32282:SF11">
    <property type="entry name" value="PENICILLIN-BINDING PROTEIN 1B"/>
    <property type="match status" value="1"/>
</dbReference>
<keyword evidence="17" id="KW-1133">Transmembrane helix</keyword>
<sequence length="717" mass="78262">MGFFANALLSILILAVAGFIGFGLLFVFIGRNLPDPNALQDRSVAQSTKIYDRTGEHLLYEIHGDQNRTLVPLSDIPPQVVKAFLSAEDDDFYAHSGIDVRGIVRAMLANTLSGSKSQGASTLTQQLVKNAILSPEKTYTRKLKEIILSLKIEQRYSKDEILQLYFNEIPFGSTNYGIESAAQSYFGKPASKLTLAEGATLAAMVKAPTRYLNNPDQLAFRRDRILDAMVEDGFITQGDADAAKQAEAMVERVDGDIVAPHFIFYVKQLLEEEYGQRLVEEGGLKVTTTIDYDLQTLAQDEVKKAVEERGKPMRFSNAALVALDPKNGHILAMVGSHNYFDEESDGAVNVTLRPRQPGSSMKPMAYTALFEKGYTPNTVLYDVETDFVGTTGTYHPRNYNLSEQGPVTARTALQGSLNIPAVKALYLVGVDAFLDFAERMGYTTLSDRSRFGLSLVLGGGEVTLLEHTSAYATLANEGVRHETMSMLKVETRDADVLFEWKDSAGERVLDENLARTLTNVLSDDAARAFTFGAGSQLVLGDRPVAAKTGTTNDYRDGWTLGYTPSLVVGVWTGNNDNTEMVRGADGSIVAAPIWNAVMRGGLAGTPIETFEGPIVPQLGKPALDGTLGSGQVVTVDRVSGLLATEDTPIRLRENKVFVTHHTILHYVNRDDPFGPEPGGSSSDPQYAGWESAVQNWVQRQEALLGAAFVNEEPPTEY</sequence>
<dbReference type="GO" id="GO:0008658">
    <property type="term" value="F:penicillin binding"/>
    <property type="evidence" value="ECO:0007669"/>
    <property type="project" value="InterPro"/>
</dbReference>
<dbReference type="Pfam" id="PF00912">
    <property type="entry name" value="Transgly"/>
    <property type="match status" value="1"/>
</dbReference>
<evidence type="ECO:0000256" key="9">
    <source>
        <dbReference type="ARBA" id="ARBA00022801"/>
    </source>
</evidence>
<keyword evidence="5" id="KW-0121">Carboxypeptidase</keyword>
<dbReference type="GO" id="GO:0008360">
    <property type="term" value="P:regulation of cell shape"/>
    <property type="evidence" value="ECO:0007669"/>
    <property type="project" value="UniProtKB-KW"/>
</dbReference>
<dbReference type="AlphaFoldDB" id="A0A1F7VJ12"/>
<dbReference type="InterPro" id="IPR036950">
    <property type="entry name" value="PBP_transglycosylase"/>
</dbReference>
<dbReference type="InterPro" id="IPR001460">
    <property type="entry name" value="PCN-bd_Tpept"/>
</dbReference>
<evidence type="ECO:0000256" key="12">
    <source>
        <dbReference type="ARBA" id="ARBA00023136"/>
    </source>
</evidence>
<dbReference type="InterPro" id="IPR012338">
    <property type="entry name" value="Beta-lactam/transpept-like"/>
</dbReference>
<evidence type="ECO:0000256" key="15">
    <source>
        <dbReference type="ARBA" id="ARBA00034000"/>
    </source>
</evidence>
<keyword evidence="9" id="KW-0378">Hydrolase</keyword>
<accession>A0A1F7VJ12</accession>
<evidence type="ECO:0000256" key="4">
    <source>
        <dbReference type="ARBA" id="ARBA00022475"/>
    </source>
</evidence>
<feature type="domain" description="Glycosyl transferase family 51" evidence="19">
    <location>
        <begin position="58"/>
        <end position="229"/>
    </location>
</feature>
<dbReference type="Gene3D" id="1.10.3810.10">
    <property type="entry name" value="Biosynthetic peptidoglycan transglycosylase-like"/>
    <property type="match status" value="1"/>
</dbReference>
<comment type="caution">
    <text evidence="20">The sequence shown here is derived from an EMBL/GenBank/DDBJ whole genome shotgun (WGS) entry which is preliminary data.</text>
</comment>
<evidence type="ECO:0000256" key="8">
    <source>
        <dbReference type="ARBA" id="ARBA00022679"/>
    </source>
</evidence>
<evidence type="ECO:0000256" key="17">
    <source>
        <dbReference type="SAM" id="Phobius"/>
    </source>
</evidence>
<dbReference type="Pfam" id="PF00905">
    <property type="entry name" value="Transpeptidase"/>
    <property type="match status" value="1"/>
</dbReference>
<evidence type="ECO:0000256" key="10">
    <source>
        <dbReference type="ARBA" id="ARBA00022960"/>
    </source>
</evidence>
<dbReference type="Proteomes" id="UP000177574">
    <property type="component" value="Unassembled WGS sequence"/>
</dbReference>
<dbReference type="FunFam" id="1.10.3810.10:FF:000001">
    <property type="entry name" value="Penicillin-binding protein 1A"/>
    <property type="match status" value="1"/>
</dbReference>
<protein>
    <submittedName>
        <fullName evidence="20">Uncharacterized protein</fullName>
    </submittedName>
</protein>
<dbReference type="SUPFAM" id="SSF53955">
    <property type="entry name" value="Lysozyme-like"/>
    <property type="match status" value="1"/>
</dbReference>
<name>A0A1F7VJ12_9BACT</name>
<evidence type="ECO:0000256" key="13">
    <source>
        <dbReference type="ARBA" id="ARBA00023268"/>
    </source>
</evidence>
<dbReference type="GO" id="GO:0005886">
    <property type="term" value="C:plasma membrane"/>
    <property type="evidence" value="ECO:0007669"/>
    <property type="project" value="UniProtKB-SubCell"/>
</dbReference>
<comment type="catalytic activity">
    <reaction evidence="15">
        <text>Preferential cleavage: (Ac)2-L-Lys-D-Ala-|-D-Ala. Also transpeptidation of peptidyl-alanyl moieties that are N-acyl substituents of D-alanine.</text>
        <dbReference type="EC" id="3.4.16.4"/>
    </reaction>
</comment>
<comment type="catalytic activity">
    <reaction evidence="16">
        <text>[GlcNAc-(1-&gt;4)-Mur2Ac(oyl-L-Ala-gamma-D-Glu-L-Lys-D-Ala-D-Ala)](n)-di-trans,octa-cis-undecaprenyl diphosphate + beta-D-GlcNAc-(1-&gt;4)-Mur2Ac(oyl-L-Ala-gamma-D-Glu-L-Lys-D-Ala-D-Ala)-di-trans,octa-cis-undecaprenyl diphosphate = [GlcNAc-(1-&gt;4)-Mur2Ac(oyl-L-Ala-gamma-D-Glu-L-Lys-D-Ala-D-Ala)](n+1)-di-trans,octa-cis-undecaprenyl diphosphate + di-trans,octa-cis-undecaprenyl diphosphate + H(+)</text>
        <dbReference type="Rhea" id="RHEA:23708"/>
        <dbReference type="Rhea" id="RHEA-COMP:9602"/>
        <dbReference type="Rhea" id="RHEA-COMP:9603"/>
        <dbReference type="ChEBI" id="CHEBI:15378"/>
        <dbReference type="ChEBI" id="CHEBI:58405"/>
        <dbReference type="ChEBI" id="CHEBI:60033"/>
        <dbReference type="ChEBI" id="CHEBI:78435"/>
        <dbReference type="EC" id="2.4.99.28"/>
    </reaction>
</comment>
<dbReference type="GO" id="GO:0009002">
    <property type="term" value="F:serine-type D-Ala-D-Ala carboxypeptidase activity"/>
    <property type="evidence" value="ECO:0007669"/>
    <property type="project" value="UniProtKB-EC"/>
</dbReference>
<organism evidence="20 21">
    <name type="scientific">Candidatus Uhrbacteria bacterium RIFCSPLOWO2_02_FULL_53_10</name>
    <dbReference type="NCBI Taxonomy" id="1802411"/>
    <lineage>
        <taxon>Bacteria</taxon>
        <taxon>Candidatus Uhriibacteriota</taxon>
    </lineage>
</organism>
<evidence type="ECO:0000256" key="1">
    <source>
        <dbReference type="ARBA" id="ARBA00004236"/>
    </source>
</evidence>
<keyword evidence="11" id="KW-0573">Peptidoglycan synthesis</keyword>
<evidence type="ECO:0000256" key="6">
    <source>
        <dbReference type="ARBA" id="ARBA00022670"/>
    </source>
</evidence>
<dbReference type="InterPro" id="IPR050396">
    <property type="entry name" value="Glycosyltr_51/Transpeptidase"/>
</dbReference>
<dbReference type="EMBL" id="MGET01000017">
    <property type="protein sequence ID" value="OGL89947.1"/>
    <property type="molecule type" value="Genomic_DNA"/>
</dbReference>
<feature type="domain" description="Penicillin-binding protein transpeptidase" evidence="18">
    <location>
        <begin position="319"/>
        <end position="598"/>
    </location>
</feature>
<keyword evidence="7" id="KW-0328">Glycosyltransferase</keyword>
<comment type="subcellular location">
    <subcellularLocation>
        <location evidence="1">Cell membrane</location>
    </subcellularLocation>
</comment>
<evidence type="ECO:0000256" key="7">
    <source>
        <dbReference type="ARBA" id="ARBA00022676"/>
    </source>
</evidence>
<dbReference type="GO" id="GO:0030288">
    <property type="term" value="C:outer membrane-bounded periplasmic space"/>
    <property type="evidence" value="ECO:0007669"/>
    <property type="project" value="TreeGrafter"/>
</dbReference>
<evidence type="ECO:0000256" key="16">
    <source>
        <dbReference type="ARBA" id="ARBA00049902"/>
    </source>
</evidence>
<evidence type="ECO:0000256" key="5">
    <source>
        <dbReference type="ARBA" id="ARBA00022645"/>
    </source>
</evidence>
<dbReference type="InterPro" id="IPR001264">
    <property type="entry name" value="Glyco_trans_51"/>
</dbReference>
<feature type="transmembrane region" description="Helical" evidence="17">
    <location>
        <begin position="7"/>
        <end position="29"/>
    </location>
</feature>
<keyword evidence="10" id="KW-0133">Cell shape</keyword>
<comment type="similarity">
    <text evidence="2">In the C-terminal section; belongs to the transpeptidase family.</text>
</comment>
<dbReference type="InterPro" id="IPR023346">
    <property type="entry name" value="Lysozyme-like_dom_sf"/>
</dbReference>
<evidence type="ECO:0000256" key="3">
    <source>
        <dbReference type="ARBA" id="ARBA00007739"/>
    </source>
</evidence>
<keyword evidence="8" id="KW-0808">Transferase</keyword>
<comment type="similarity">
    <text evidence="3">In the N-terminal section; belongs to the glycosyltransferase 51 family.</text>
</comment>
<evidence type="ECO:0000313" key="21">
    <source>
        <dbReference type="Proteomes" id="UP000177574"/>
    </source>
</evidence>
<keyword evidence="14" id="KW-0961">Cell wall biogenesis/degradation</keyword>
<dbReference type="Gene3D" id="3.40.710.10">
    <property type="entry name" value="DD-peptidase/beta-lactamase superfamily"/>
    <property type="match status" value="1"/>
</dbReference>